<dbReference type="InterPro" id="IPR000238">
    <property type="entry name" value="RbfA"/>
</dbReference>
<accession>A0A0X9W3S5</accession>
<dbReference type="Proteomes" id="UP000069926">
    <property type="component" value="Chromosome"/>
</dbReference>
<dbReference type="GO" id="GO:0005829">
    <property type="term" value="C:cytosol"/>
    <property type="evidence" value="ECO:0007669"/>
    <property type="project" value="TreeGrafter"/>
</dbReference>
<dbReference type="KEGG" id="asy:AUT07_00628"/>
<comment type="similarity">
    <text evidence="2">Belongs to the RbfA family.</text>
</comment>
<dbReference type="InterPro" id="IPR015946">
    <property type="entry name" value="KH_dom-like_a/b"/>
</dbReference>
<dbReference type="AlphaFoldDB" id="A0A0X9W3S5"/>
<dbReference type="NCBIfam" id="TIGR00082">
    <property type="entry name" value="rbfA"/>
    <property type="match status" value="1"/>
</dbReference>
<dbReference type="SUPFAM" id="SSF89919">
    <property type="entry name" value="Ribosome-binding factor A, RbfA"/>
    <property type="match status" value="1"/>
</dbReference>
<evidence type="ECO:0000256" key="2">
    <source>
        <dbReference type="HAMAP-Rule" id="MF_00003"/>
    </source>
</evidence>
<evidence type="ECO:0000313" key="3">
    <source>
        <dbReference type="EMBL" id="AMA65179.1"/>
    </source>
</evidence>
<keyword evidence="2" id="KW-0963">Cytoplasm</keyword>
<dbReference type="GO" id="GO:0030490">
    <property type="term" value="P:maturation of SSU-rRNA"/>
    <property type="evidence" value="ECO:0007669"/>
    <property type="project" value="UniProtKB-UniRule"/>
</dbReference>
<dbReference type="OrthoDB" id="307788at2"/>
<protein>
    <recommendedName>
        <fullName evidence="2">Ribosome-binding factor A</fullName>
    </recommendedName>
</protein>
<keyword evidence="1 2" id="KW-0690">Ribosome biogenesis</keyword>
<dbReference type="PANTHER" id="PTHR33515:SF1">
    <property type="entry name" value="RIBOSOME-BINDING FACTOR A, CHLOROPLASTIC-RELATED"/>
    <property type="match status" value="1"/>
</dbReference>
<dbReference type="PATRIC" id="fig|634113.3.peg.592"/>
<reference evidence="3 4" key="1">
    <citation type="submission" date="2016-01" db="EMBL/GenBank/DDBJ databases">
        <title>Genome sequence of Ca. Arsenophonus lipopteni, the exclusive symbiont of a blood sucking fly Lipoptena cervi (Diptera: Hippoboscidae).</title>
        <authorList>
            <person name="Novakova E."/>
            <person name="Hypsa V."/>
            <person name="Nguyen P."/>
            <person name="Husnik F."/>
            <person name="Darby A.C."/>
        </authorList>
    </citation>
    <scope>NUCLEOTIDE SEQUENCE [LARGE SCALE GENOMIC DNA]</scope>
    <source>
        <strain evidence="3 4">CB</strain>
    </source>
</reference>
<comment type="subcellular location">
    <subcellularLocation>
        <location evidence="2">Cytoplasm</location>
    </subcellularLocation>
</comment>
<keyword evidence="4" id="KW-1185">Reference proteome</keyword>
<name>A0A0X9W3S5_9GAMM</name>
<dbReference type="GO" id="GO:0043024">
    <property type="term" value="F:ribosomal small subunit binding"/>
    <property type="evidence" value="ECO:0007669"/>
    <property type="project" value="TreeGrafter"/>
</dbReference>
<dbReference type="STRING" id="634113.AUT07_00628"/>
<dbReference type="PROSITE" id="PS01319">
    <property type="entry name" value="RBFA"/>
    <property type="match status" value="1"/>
</dbReference>
<dbReference type="PANTHER" id="PTHR33515">
    <property type="entry name" value="RIBOSOME-BINDING FACTOR A, CHLOROPLASTIC-RELATED"/>
    <property type="match status" value="1"/>
</dbReference>
<sequence length="137" mass="16097">MRKCFYRTHRIAQEIKKKISIIFQLKIKDPRINMVTISEVKISSDLVYAKVFVTFLNILDQKHEDMIFNNIKLLNSNMAKYIRFLLSKEMRLRIIPELTFFYDNSLIKGIQISNLVSKSAPDNKNHLGATNNFKSNK</sequence>
<dbReference type="Gene3D" id="3.30.300.20">
    <property type="match status" value="1"/>
</dbReference>
<dbReference type="RefSeq" id="WP_066284012.1">
    <property type="nucleotide sequence ID" value="NZ_CP013920.1"/>
</dbReference>
<dbReference type="InterPro" id="IPR023799">
    <property type="entry name" value="RbfA_dom_sf"/>
</dbReference>
<dbReference type="EMBL" id="CP013920">
    <property type="protein sequence ID" value="AMA65179.1"/>
    <property type="molecule type" value="Genomic_DNA"/>
</dbReference>
<dbReference type="InterPro" id="IPR020053">
    <property type="entry name" value="Ribosome-bd_factorA_CS"/>
</dbReference>
<comment type="subunit">
    <text evidence="2">Monomer. Binds 30S ribosomal subunits, but not 50S ribosomal subunits or 70S ribosomes.</text>
</comment>
<evidence type="ECO:0000313" key="4">
    <source>
        <dbReference type="Proteomes" id="UP000069926"/>
    </source>
</evidence>
<proteinExistence type="inferred from homology"/>
<organism evidence="3 4">
    <name type="scientific">Candidatus Arsenophonus lipoptenae</name>
    <dbReference type="NCBI Taxonomy" id="634113"/>
    <lineage>
        <taxon>Bacteria</taxon>
        <taxon>Pseudomonadati</taxon>
        <taxon>Pseudomonadota</taxon>
        <taxon>Gammaproteobacteria</taxon>
        <taxon>Enterobacterales</taxon>
        <taxon>Morganellaceae</taxon>
        <taxon>Arsenophonus</taxon>
    </lineage>
</organism>
<gene>
    <name evidence="2 3" type="primary">rbfA</name>
    <name evidence="3" type="ORF">AUT07_00628</name>
</gene>
<dbReference type="Pfam" id="PF02033">
    <property type="entry name" value="RBFA"/>
    <property type="match status" value="1"/>
</dbReference>
<dbReference type="HAMAP" id="MF_00003">
    <property type="entry name" value="RbfA"/>
    <property type="match status" value="1"/>
</dbReference>
<evidence type="ECO:0000256" key="1">
    <source>
        <dbReference type="ARBA" id="ARBA00022517"/>
    </source>
</evidence>
<comment type="function">
    <text evidence="2">One of several proteins that assist in the late maturation steps of the functional core of the 30S ribosomal subunit. Associates with free 30S ribosomal subunits (but not with 30S subunits that are part of 70S ribosomes or polysomes). Required for efficient processing of 16S rRNA. May interact with the 5'-terminal helix region of 16S rRNA.</text>
</comment>